<feature type="compositionally biased region" description="Basic and acidic residues" evidence="5">
    <location>
        <begin position="602"/>
        <end position="612"/>
    </location>
</feature>
<dbReference type="Pfam" id="PF03000">
    <property type="entry name" value="NPH3"/>
    <property type="match status" value="1"/>
</dbReference>
<feature type="domain" description="NPH3" evidence="6">
    <location>
        <begin position="210"/>
        <end position="493"/>
    </location>
</feature>
<keyword evidence="2" id="KW-0833">Ubl conjugation pathway</keyword>
<gene>
    <name evidence="7" type="ORF">QJS10_CPA02g00686</name>
</gene>
<comment type="caution">
    <text evidence="7">The sequence shown here is derived from an EMBL/GenBank/DDBJ whole genome shotgun (WGS) entry which is preliminary data.</text>
</comment>
<evidence type="ECO:0000256" key="4">
    <source>
        <dbReference type="SAM" id="Coils"/>
    </source>
</evidence>
<dbReference type="InterPro" id="IPR011333">
    <property type="entry name" value="SKP1/BTB/POZ_sf"/>
</dbReference>
<dbReference type="AlphaFoldDB" id="A0AAV9FDJ1"/>
<keyword evidence="8" id="KW-1185">Reference proteome</keyword>
<dbReference type="SUPFAM" id="SSF54695">
    <property type="entry name" value="POZ domain"/>
    <property type="match status" value="1"/>
</dbReference>
<organism evidence="7 8">
    <name type="scientific">Acorus calamus</name>
    <name type="common">Sweet flag</name>
    <dbReference type="NCBI Taxonomy" id="4465"/>
    <lineage>
        <taxon>Eukaryota</taxon>
        <taxon>Viridiplantae</taxon>
        <taxon>Streptophyta</taxon>
        <taxon>Embryophyta</taxon>
        <taxon>Tracheophyta</taxon>
        <taxon>Spermatophyta</taxon>
        <taxon>Magnoliopsida</taxon>
        <taxon>Liliopsida</taxon>
        <taxon>Acoraceae</taxon>
        <taxon>Acorus</taxon>
    </lineage>
</organism>
<reference evidence="7" key="1">
    <citation type="journal article" date="2023" name="Nat. Commun.">
        <title>Diploid and tetraploid genomes of Acorus and the evolution of monocots.</title>
        <authorList>
            <person name="Ma L."/>
            <person name="Liu K.W."/>
            <person name="Li Z."/>
            <person name="Hsiao Y.Y."/>
            <person name="Qi Y."/>
            <person name="Fu T."/>
            <person name="Tang G.D."/>
            <person name="Zhang D."/>
            <person name="Sun W.H."/>
            <person name="Liu D.K."/>
            <person name="Li Y."/>
            <person name="Chen G.Z."/>
            <person name="Liu X.D."/>
            <person name="Liao X.Y."/>
            <person name="Jiang Y.T."/>
            <person name="Yu X."/>
            <person name="Hao Y."/>
            <person name="Huang J."/>
            <person name="Zhao X.W."/>
            <person name="Ke S."/>
            <person name="Chen Y.Y."/>
            <person name="Wu W.L."/>
            <person name="Hsu J.L."/>
            <person name="Lin Y.F."/>
            <person name="Huang M.D."/>
            <person name="Li C.Y."/>
            <person name="Huang L."/>
            <person name="Wang Z.W."/>
            <person name="Zhao X."/>
            <person name="Zhong W.Y."/>
            <person name="Peng D.H."/>
            <person name="Ahmad S."/>
            <person name="Lan S."/>
            <person name="Zhang J.S."/>
            <person name="Tsai W.C."/>
            <person name="Van de Peer Y."/>
            <person name="Liu Z.J."/>
        </authorList>
    </citation>
    <scope>NUCLEOTIDE SEQUENCE</scope>
    <source>
        <strain evidence="7">CP</strain>
    </source>
</reference>
<dbReference type="EMBL" id="JAUJYO010000002">
    <property type="protein sequence ID" value="KAK1322642.1"/>
    <property type="molecule type" value="Genomic_DNA"/>
</dbReference>
<evidence type="ECO:0000256" key="3">
    <source>
        <dbReference type="PROSITE-ProRule" id="PRU00982"/>
    </source>
</evidence>
<dbReference type="PANTHER" id="PTHR32370">
    <property type="entry name" value="OS12G0117600 PROTEIN"/>
    <property type="match status" value="1"/>
</dbReference>
<evidence type="ECO:0000256" key="2">
    <source>
        <dbReference type="ARBA" id="ARBA00022786"/>
    </source>
</evidence>
<dbReference type="InterPro" id="IPR027356">
    <property type="entry name" value="NPH3_dom"/>
</dbReference>
<proteinExistence type="inferred from homology"/>
<evidence type="ECO:0000259" key="6">
    <source>
        <dbReference type="PROSITE" id="PS51649"/>
    </source>
</evidence>
<feature type="region of interest" description="Disordered" evidence="5">
    <location>
        <begin position="567"/>
        <end position="628"/>
    </location>
</feature>
<feature type="coiled-coil region" evidence="4">
    <location>
        <begin position="535"/>
        <end position="562"/>
    </location>
</feature>
<name>A0AAV9FDJ1_ACOCL</name>
<evidence type="ECO:0000313" key="8">
    <source>
        <dbReference type="Proteomes" id="UP001180020"/>
    </source>
</evidence>
<evidence type="ECO:0000256" key="1">
    <source>
        <dbReference type="ARBA" id="ARBA00004906"/>
    </source>
</evidence>
<dbReference type="InterPro" id="IPR043454">
    <property type="entry name" value="NPH3/RPT2-like"/>
</dbReference>
<feature type="compositionally biased region" description="Basic residues" evidence="5">
    <location>
        <begin position="613"/>
        <end position="622"/>
    </location>
</feature>
<evidence type="ECO:0000313" key="7">
    <source>
        <dbReference type="EMBL" id="KAK1322642.1"/>
    </source>
</evidence>
<reference evidence="7" key="2">
    <citation type="submission" date="2023-06" db="EMBL/GenBank/DDBJ databases">
        <authorList>
            <person name="Ma L."/>
            <person name="Liu K.-W."/>
            <person name="Li Z."/>
            <person name="Hsiao Y.-Y."/>
            <person name="Qi Y."/>
            <person name="Fu T."/>
            <person name="Tang G."/>
            <person name="Zhang D."/>
            <person name="Sun W.-H."/>
            <person name="Liu D.-K."/>
            <person name="Li Y."/>
            <person name="Chen G.-Z."/>
            <person name="Liu X.-D."/>
            <person name="Liao X.-Y."/>
            <person name="Jiang Y.-T."/>
            <person name="Yu X."/>
            <person name="Hao Y."/>
            <person name="Huang J."/>
            <person name="Zhao X.-W."/>
            <person name="Ke S."/>
            <person name="Chen Y.-Y."/>
            <person name="Wu W.-L."/>
            <person name="Hsu J.-L."/>
            <person name="Lin Y.-F."/>
            <person name="Huang M.-D."/>
            <person name="Li C.-Y."/>
            <person name="Huang L."/>
            <person name="Wang Z.-W."/>
            <person name="Zhao X."/>
            <person name="Zhong W.-Y."/>
            <person name="Peng D.-H."/>
            <person name="Ahmad S."/>
            <person name="Lan S."/>
            <person name="Zhang J.-S."/>
            <person name="Tsai W.-C."/>
            <person name="Van De Peer Y."/>
            <person name="Liu Z.-J."/>
        </authorList>
    </citation>
    <scope>NUCLEOTIDE SEQUENCE</scope>
    <source>
        <strain evidence="7">CP</strain>
        <tissue evidence="7">Leaves</tissue>
    </source>
</reference>
<accession>A0AAV9FDJ1</accession>
<dbReference type="Gene3D" id="3.30.710.10">
    <property type="entry name" value="Potassium Channel Kv1.1, Chain A"/>
    <property type="match status" value="1"/>
</dbReference>
<dbReference type="PROSITE" id="PS51649">
    <property type="entry name" value="NPH3"/>
    <property type="match status" value="1"/>
</dbReference>
<protein>
    <submittedName>
        <fullName evidence="7">BTB/POZ domain-containing protein</fullName>
    </submittedName>
</protein>
<sequence>MASKRRGSGFFRRGNEWFHGAGLPSDVIVEVDDVSFHLHRFPLMSKCGKIIHLLEGSQDKDKETYCITLNGFPGGPDVFLVATKFCYGFRVALTPKNVILVHVAAEYLEMTEDYGDDNLLATSEHFFHKNVVHNWKDCILALQCYDSAVSDVGTSRIVGKALNALSTMVCTDMSLFGWPLMMYGHLQSPGGSILWNGINTGATIRSIHSDWWFDDIACFSVPLFKGLIEKMKARGIRPERITAAIMHYARTHIPGLDRWQNRQGGRRIANLGMSLTVVDQKFLLESIERLLPEKKGKSFCRFLLGLLRFSIILNTSQSCKESLERRIGMQLELATLDGLLIPTFSYSDNLYDTDSVERIIRHFVSSDTSSCAPFSPSSFDPGASPSSSPLRKVSKLVDSYLAEIAPDVNLKPHKIRTLAEALPKSSRSYNDGLYRALDVYFKAHPWLSNSEKEKLCDIIDYQKLSIDACAHASQNDRLPLRVVLQVLFFEQLHLRASIASYLQNVDGDSNTPVAAGDATEQIVQQDGWTTLVRENRGLKVDMEQMTLRVRELEIELTGIKQNVKRVGKSHKSISSPRLVPRNLGCMPRSSDPQSDSVGRIDPSPRKSMDQPHVHRRSCHAHQRSLSIV</sequence>
<evidence type="ECO:0000256" key="5">
    <source>
        <dbReference type="SAM" id="MobiDB-lite"/>
    </source>
</evidence>
<keyword evidence="4" id="KW-0175">Coiled coil</keyword>
<comment type="similarity">
    <text evidence="3">Belongs to the NPH3 family.</text>
</comment>
<comment type="pathway">
    <text evidence="1">Protein modification; protein ubiquitination.</text>
</comment>
<dbReference type="Proteomes" id="UP001180020">
    <property type="component" value="Unassembled WGS sequence"/>
</dbReference>